<proteinExistence type="predicted"/>
<evidence type="ECO:0000313" key="2">
    <source>
        <dbReference type="Proteomes" id="UP000596857"/>
    </source>
</evidence>
<evidence type="ECO:0000313" key="1">
    <source>
        <dbReference type="EMBL" id="NOU82630.1"/>
    </source>
</evidence>
<gene>
    <name evidence="1" type="ORF">GC101_27585</name>
</gene>
<name>A0ABX1YNJ3_9BACL</name>
<dbReference type="EMBL" id="WHOB01000084">
    <property type="protein sequence ID" value="NOU82630.1"/>
    <property type="molecule type" value="Genomic_DNA"/>
</dbReference>
<protein>
    <submittedName>
        <fullName evidence="1">Uncharacterized protein</fullName>
    </submittedName>
</protein>
<dbReference type="Proteomes" id="UP000596857">
    <property type="component" value="Unassembled WGS sequence"/>
</dbReference>
<accession>A0ABX1YNJ3</accession>
<organism evidence="1 2">
    <name type="scientific">Paenibacillus phytohabitans</name>
    <dbReference type="NCBI Taxonomy" id="2654978"/>
    <lineage>
        <taxon>Bacteria</taxon>
        <taxon>Bacillati</taxon>
        <taxon>Bacillota</taxon>
        <taxon>Bacilli</taxon>
        <taxon>Bacillales</taxon>
        <taxon>Paenibacillaceae</taxon>
        <taxon>Paenibacillus</taxon>
    </lineage>
</organism>
<reference evidence="1 2" key="1">
    <citation type="submission" date="2019-10" db="EMBL/GenBank/DDBJ databases">
        <title>Description of Paenibacillus terricola sp. nov.</title>
        <authorList>
            <person name="Carlier A."/>
            <person name="Qi S."/>
        </authorList>
    </citation>
    <scope>NUCLEOTIDE SEQUENCE [LARGE SCALE GENOMIC DNA]</scope>
    <source>
        <strain evidence="1 2">LMG 31459</strain>
    </source>
</reference>
<comment type="caution">
    <text evidence="1">The sequence shown here is derived from an EMBL/GenBank/DDBJ whole genome shotgun (WGS) entry which is preliminary data.</text>
</comment>
<dbReference type="RefSeq" id="WP_171719947.1">
    <property type="nucleotide sequence ID" value="NZ_WHOB01000084.1"/>
</dbReference>
<sequence>MFHFWKENLFERLKSEGYLVLEAPGGSPGYVIKYFYESAIRINNLKEIFEADRPGSSTLILPKVA</sequence>
<keyword evidence="2" id="KW-1185">Reference proteome</keyword>